<sequence length="74" mass="7819">MSFSEKLEAALGSLKAGPGGEDTWLRPLEVDMSLGYAVSLLTRHALSSGYTRDEVAAVLTEIAVKVLKDAGTSH</sequence>
<name>A0ABX7F4N9_9HYPH</name>
<organism evidence="1 2">
    <name type="scientific">Rhizobium rosettiformans</name>
    <dbReference type="NCBI Taxonomy" id="1368430"/>
    <lineage>
        <taxon>Bacteria</taxon>
        <taxon>Pseudomonadati</taxon>
        <taxon>Pseudomonadota</taxon>
        <taxon>Alphaproteobacteria</taxon>
        <taxon>Hyphomicrobiales</taxon>
        <taxon>Rhizobiaceae</taxon>
        <taxon>Rhizobium/Agrobacterium group</taxon>
        <taxon>Rhizobium</taxon>
    </lineage>
</organism>
<dbReference type="Proteomes" id="UP000596351">
    <property type="component" value="Plasmid p1"/>
</dbReference>
<dbReference type="EMBL" id="CP032406">
    <property type="protein sequence ID" value="QRF54351.1"/>
    <property type="molecule type" value="Genomic_DNA"/>
</dbReference>
<keyword evidence="2" id="KW-1185">Reference proteome</keyword>
<proteinExistence type="predicted"/>
<protein>
    <submittedName>
        <fullName evidence="1">Uncharacterized protein</fullName>
    </submittedName>
</protein>
<accession>A0ABX7F4N9</accession>
<keyword evidence="1" id="KW-0614">Plasmid</keyword>
<evidence type="ECO:0000313" key="2">
    <source>
        <dbReference type="Proteomes" id="UP000596351"/>
    </source>
</evidence>
<evidence type="ECO:0000313" key="1">
    <source>
        <dbReference type="EMBL" id="QRF54351.1"/>
    </source>
</evidence>
<geneLocation type="plasmid" evidence="1 2">
    <name>p1</name>
</geneLocation>
<gene>
    <name evidence="1" type="ORF">D4A92_22805</name>
</gene>
<reference evidence="1 2" key="1">
    <citation type="submission" date="2018-09" db="EMBL/GenBank/DDBJ databases">
        <title>Rhizobium sp. MAE2-X.</title>
        <authorList>
            <person name="Lee Y."/>
            <person name="Jeon C.O."/>
        </authorList>
    </citation>
    <scope>NUCLEOTIDE SEQUENCE [LARGE SCALE GENOMIC DNA]</scope>
    <source>
        <strain evidence="1 2">MAE2-X</strain>
        <plasmid evidence="1 2">p1</plasmid>
    </source>
</reference>
<dbReference type="RefSeq" id="WP_203020884.1">
    <property type="nucleotide sequence ID" value="NZ_CP032406.1"/>
</dbReference>